<dbReference type="InterPro" id="IPR022653">
    <property type="entry name" value="De-COase2_pyr-phos_BS"/>
</dbReference>
<evidence type="ECO:0000256" key="1">
    <source>
        <dbReference type="ARBA" id="ARBA00001933"/>
    </source>
</evidence>
<keyword evidence="19" id="KW-1185">Reference proteome</keyword>
<dbReference type="GO" id="GO:0033388">
    <property type="term" value="P:putrescine biosynthetic process from arginine"/>
    <property type="evidence" value="ECO:0007669"/>
    <property type="project" value="UniProtKB-ARBA"/>
</dbReference>
<sequence>MAAGIRAQNALVPTSPIGPAACEASGRTGLVVAPKYSVKVRRCDDHPWKRGPRRQDTVAPAAQEMTSMAKQWTTDDARHTYAVPHWGGGYVDVSADGEMVMQPRGPGGPALSLPAIVERARADGLRLPLLVRFPDILADRLAHMQAAFAKAIGDWDYAGGYTAIYPIKVNQQRGVAGELVAAGTHGFGLEAGSKPELMAVLGMARPGSIVICNGYKDREYIRLALIGRKLGLRVHIVIEKLSELDHVFSEAKALGVEPLLGVRVRLASIGAGKWQNTGGDKGKFGLSPNQVLTLIQRLDAAGLKHTLKLQHFHMGSQISNVRDIANGMREATRYFVELSRMGVPLDIVDVGGGLGVDYDGSRSRSYNSINYSIEQYASTIVQSLSEAAAAEGLPAPHILTESGRAMTAHHAVMVVNVTEVEQVPAGTIPPPAADEPMVLRHLREIWAELDRRPPLELFHEAQHHLAEGQTLYALGQLALADRARLDEMYYAVANAVRTRLLPAERSHRGALDELDEKLVDKYFANFSVFESIPDVWAIGQIFPIAPIARLDEEPTRRGVIVDLTCDSDGRIDHYVDADGVDVSLALHALKDDESYRLGIFMVGAYQETLGDIHNLFGDTDAVNVRVEGDGFVFAHQRRGDTTDLMLDYVGYDLEALRRSYRERIAGADVTGAEADQLYRMLDGGLTAYTYLAEDTH</sequence>
<keyword evidence="7 12" id="KW-0460">Magnesium</keyword>
<dbReference type="Gene3D" id="2.40.37.10">
    <property type="entry name" value="Lyase, Ornithine Decarboxylase, Chain A, domain 1"/>
    <property type="match status" value="1"/>
</dbReference>
<dbReference type="PROSITE" id="PS00879">
    <property type="entry name" value="ODR_DC_2_2"/>
    <property type="match status" value="1"/>
</dbReference>
<comment type="caution">
    <text evidence="18">The sequence shown here is derived from an EMBL/GenBank/DDBJ whole genome shotgun (WGS) entry which is preliminary data.</text>
</comment>
<feature type="domain" description="Arginine decarboxylase helical bundle" evidence="16">
    <location>
        <begin position="433"/>
        <end position="515"/>
    </location>
</feature>
<dbReference type="AlphaFoldDB" id="I4VKV6"/>
<evidence type="ECO:0000256" key="12">
    <source>
        <dbReference type="HAMAP-Rule" id="MF_01417"/>
    </source>
</evidence>
<dbReference type="eggNOG" id="COG1166">
    <property type="taxonomic scope" value="Bacteria"/>
</dbReference>
<comment type="cofactor">
    <cofactor evidence="1 12 13">
        <name>pyridoxal 5'-phosphate</name>
        <dbReference type="ChEBI" id="CHEBI:597326"/>
    </cofactor>
</comment>
<evidence type="ECO:0000259" key="15">
    <source>
        <dbReference type="Pfam" id="PF02784"/>
    </source>
</evidence>
<dbReference type="InterPro" id="IPR000183">
    <property type="entry name" value="Orn/DAP/Arg_de-COase"/>
</dbReference>
<comment type="pathway">
    <text evidence="12">Amine and polyamine biosynthesis; agmatine biosynthesis; agmatine from L-arginine: step 1/1.</text>
</comment>
<dbReference type="PATRIC" id="fig|1163408.3.peg.2973"/>
<dbReference type="GO" id="GO:0008295">
    <property type="term" value="P:spermidine biosynthetic process"/>
    <property type="evidence" value="ECO:0007669"/>
    <property type="project" value="UniProtKB-UniRule"/>
</dbReference>
<dbReference type="CDD" id="cd06830">
    <property type="entry name" value="PLPDE_III_ADC"/>
    <property type="match status" value="1"/>
</dbReference>
<name>I4VKV6_9GAMM</name>
<keyword evidence="11 12" id="KW-0456">Lyase</keyword>
<evidence type="ECO:0000256" key="4">
    <source>
        <dbReference type="ARBA" id="ARBA00008357"/>
    </source>
</evidence>
<dbReference type="PIRSF" id="PIRSF001336">
    <property type="entry name" value="Arg_decrbxlase"/>
    <property type="match status" value="1"/>
</dbReference>
<dbReference type="PROSITE" id="PS00878">
    <property type="entry name" value="ODR_DC_2_1"/>
    <property type="match status" value="1"/>
</dbReference>
<gene>
    <name evidence="12" type="primary">speA</name>
    <name evidence="18" type="ORF">UU9_14645</name>
</gene>
<dbReference type="NCBIfam" id="NF003763">
    <property type="entry name" value="PRK05354.1"/>
    <property type="match status" value="1"/>
</dbReference>
<keyword evidence="6 12" id="KW-0210">Decarboxylase</keyword>
<dbReference type="GO" id="GO:0008792">
    <property type="term" value="F:arginine decarboxylase activity"/>
    <property type="evidence" value="ECO:0007669"/>
    <property type="project" value="UniProtKB-UniRule"/>
</dbReference>
<dbReference type="PRINTS" id="PR01179">
    <property type="entry name" value="ODADCRBXLASE"/>
</dbReference>
<dbReference type="PRINTS" id="PR01180">
    <property type="entry name" value="ARGDCRBXLASE"/>
</dbReference>
<dbReference type="Pfam" id="PF17810">
    <property type="entry name" value="Arg_decarb_HB"/>
    <property type="match status" value="1"/>
</dbReference>
<evidence type="ECO:0000313" key="19">
    <source>
        <dbReference type="Proteomes" id="UP000004210"/>
    </source>
</evidence>
<comment type="similarity">
    <text evidence="4 12">Belongs to the Orn/Lys/Arg decarboxylase class-II family. SpeA subfamily.</text>
</comment>
<comment type="catalytic activity">
    <reaction evidence="12">
        <text>L-arginine + H(+) = agmatine + CO2</text>
        <dbReference type="Rhea" id="RHEA:17641"/>
        <dbReference type="ChEBI" id="CHEBI:15378"/>
        <dbReference type="ChEBI" id="CHEBI:16526"/>
        <dbReference type="ChEBI" id="CHEBI:32682"/>
        <dbReference type="ChEBI" id="CHEBI:58145"/>
        <dbReference type="EC" id="4.1.1.19"/>
    </reaction>
</comment>
<protein>
    <recommendedName>
        <fullName evidence="12">Biosynthetic arginine decarboxylase</fullName>
        <shortName evidence="12">ADC</shortName>
        <ecNumber evidence="12">4.1.1.19</ecNumber>
    </recommendedName>
</protein>
<evidence type="ECO:0000256" key="8">
    <source>
        <dbReference type="ARBA" id="ARBA00022898"/>
    </source>
</evidence>
<reference evidence="18 19" key="1">
    <citation type="journal article" date="2012" name="J. Bacteriol.">
        <title>Genome sequences for six rhodanobacter strains, isolated from soils and the terrestrial subsurface, with variable denitrification capabilities.</title>
        <authorList>
            <person name="Kostka J.E."/>
            <person name="Green S.J."/>
            <person name="Rishishwar L."/>
            <person name="Prakash O."/>
            <person name="Katz L.S."/>
            <person name="Marino-Ramirez L."/>
            <person name="Jordan I.K."/>
            <person name="Munk C."/>
            <person name="Ivanova N."/>
            <person name="Mikhailova N."/>
            <person name="Watson D.B."/>
            <person name="Brown S.D."/>
            <person name="Palumbo A.V."/>
            <person name="Brooks S.C."/>
        </authorList>
    </citation>
    <scope>NUCLEOTIDE SEQUENCE [LARGE SCALE GENOMIC DNA]</scope>
    <source>
        <strain evidence="19">Jip2T</strain>
    </source>
</reference>
<accession>I4VKV6</accession>
<dbReference type="SUPFAM" id="SSF50621">
    <property type="entry name" value="Alanine racemase C-terminal domain-like"/>
    <property type="match status" value="1"/>
</dbReference>
<dbReference type="NCBIfam" id="TIGR01273">
    <property type="entry name" value="speA"/>
    <property type="match status" value="1"/>
</dbReference>
<feature type="modified residue" description="N6-(pyridoxal phosphate)lysine" evidence="12 13">
    <location>
        <position position="168"/>
    </location>
</feature>
<keyword evidence="5 12" id="KW-0479">Metal-binding</keyword>
<feature type="binding site" evidence="12">
    <location>
        <begin position="348"/>
        <end position="358"/>
    </location>
    <ligand>
        <name>substrate</name>
    </ligand>
</feature>
<feature type="domain" description="Orn/DAP/Arg decarboxylase 2 N-terminal" evidence="15">
    <location>
        <begin position="160"/>
        <end position="408"/>
    </location>
</feature>
<evidence type="ECO:0000256" key="11">
    <source>
        <dbReference type="ARBA" id="ARBA00023239"/>
    </source>
</evidence>
<dbReference type="InterPro" id="IPR009006">
    <property type="entry name" value="Ala_racemase/Decarboxylase_C"/>
</dbReference>
<dbReference type="GO" id="GO:0046872">
    <property type="term" value="F:metal ion binding"/>
    <property type="evidence" value="ECO:0007669"/>
    <property type="project" value="UniProtKB-KW"/>
</dbReference>
<dbReference type="STRING" id="1163408.UU9_14645"/>
<dbReference type="InterPro" id="IPR040634">
    <property type="entry name" value="Arg_decarb_HB"/>
</dbReference>
<dbReference type="SUPFAM" id="SSF51419">
    <property type="entry name" value="PLP-binding barrel"/>
    <property type="match status" value="1"/>
</dbReference>
<comment type="function">
    <text evidence="3 12">Catalyzes the biosynthesis of agmatine from arginine.</text>
</comment>
<evidence type="ECO:0000256" key="13">
    <source>
        <dbReference type="PIRSR" id="PIRSR001336-50"/>
    </source>
</evidence>
<dbReference type="FunFam" id="3.20.20.10:FF:000001">
    <property type="entry name" value="Biosynthetic arginine decarboxylase"/>
    <property type="match status" value="1"/>
</dbReference>
<evidence type="ECO:0000256" key="14">
    <source>
        <dbReference type="PIRSR" id="PIRSR600183-50"/>
    </source>
</evidence>
<keyword evidence="9 12" id="KW-0745">Spermidine biosynthesis</keyword>
<dbReference type="PANTHER" id="PTHR43295">
    <property type="entry name" value="ARGININE DECARBOXYLASE"/>
    <property type="match status" value="1"/>
</dbReference>
<evidence type="ECO:0000256" key="9">
    <source>
        <dbReference type="ARBA" id="ARBA00023066"/>
    </source>
</evidence>
<dbReference type="InterPro" id="IPR029066">
    <property type="entry name" value="PLP-binding_barrel"/>
</dbReference>
<dbReference type="EMBL" id="AJXU01000067">
    <property type="protein sequence ID" value="EIL87847.1"/>
    <property type="molecule type" value="Genomic_DNA"/>
</dbReference>
<dbReference type="Gene3D" id="3.20.20.10">
    <property type="entry name" value="Alanine racemase"/>
    <property type="match status" value="1"/>
</dbReference>
<proteinExistence type="inferred from homology"/>
<evidence type="ECO:0000256" key="3">
    <source>
        <dbReference type="ARBA" id="ARBA00002257"/>
    </source>
</evidence>
<dbReference type="InterPro" id="IPR041128">
    <property type="entry name" value="Arg_decarbox_C"/>
</dbReference>
<keyword evidence="8 12" id="KW-0663">Pyridoxal phosphate</keyword>
<dbReference type="Pfam" id="PF02784">
    <property type="entry name" value="Orn_Arg_deC_N"/>
    <property type="match status" value="1"/>
</dbReference>
<feature type="active site" description="Proton donor" evidence="14">
    <location>
        <position position="565"/>
    </location>
</feature>
<dbReference type="InterPro" id="IPR022644">
    <property type="entry name" value="De-COase2_N"/>
</dbReference>
<dbReference type="InterPro" id="IPR002985">
    <property type="entry name" value="Arg_decrbxlase"/>
</dbReference>
<evidence type="ECO:0000256" key="5">
    <source>
        <dbReference type="ARBA" id="ARBA00022723"/>
    </source>
</evidence>
<dbReference type="Proteomes" id="UP000004210">
    <property type="component" value="Unassembled WGS sequence"/>
</dbReference>
<feature type="domain" description="Arginine decarboxylase C-terminal helical" evidence="17">
    <location>
        <begin position="645"/>
        <end position="691"/>
    </location>
</feature>
<dbReference type="UniPathway" id="UPA00186">
    <property type="reaction ID" value="UER00284"/>
</dbReference>
<evidence type="ECO:0000256" key="7">
    <source>
        <dbReference type="ARBA" id="ARBA00022842"/>
    </source>
</evidence>
<evidence type="ECO:0000259" key="17">
    <source>
        <dbReference type="Pfam" id="PF17944"/>
    </source>
</evidence>
<keyword evidence="10 12" id="KW-0620">Polyamine biosynthesis</keyword>
<evidence type="ECO:0000259" key="16">
    <source>
        <dbReference type="Pfam" id="PF17810"/>
    </source>
</evidence>
<evidence type="ECO:0000256" key="10">
    <source>
        <dbReference type="ARBA" id="ARBA00023115"/>
    </source>
</evidence>
<dbReference type="HAMAP" id="MF_01417">
    <property type="entry name" value="SpeA"/>
    <property type="match status" value="1"/>
</dbReference>
<dbReference type="PANTHER" id="PTHR43295:SF9">
    <property type="entry name" value="BIOSYNTHETIC ARGININE DECARBOXYLASE"/>
    <property type="match status" value="1"/>
</dbReference>
<dbReference type="Gene3D" id="1.10.287.3440">
    <property type="match status" value="1"/>
</dbReference>
<evidence type="ECO:0000256" key="6">
    <source>
        <dbReference type="ARBA" id="ARBA00022793"/>
    </source>
</evidence>
<organism evidence="18 19">
    <name type="scientific">Rhodanobacter fulvus Jip2</name>
    <dbReference type="NCBI Taxonomy" id="1163408"/>
    <lineage>
        <taxon>Bacteria</taxon>
        <taxon>Pseudomonadati</taxon>
        <taxon>Pseudomonadota</taxon>
        <taxon>Gammaproteobacteria</taxon>
        <taxon>Lysobacterales</taxon>
        <taxon>Rhodanobacteraceae</taxon>
        <taxon>Rhodanobacter</taxon>
    </lineage>
</organism>
<evidence type="ECO:0000313" key="18">
    <source>
        <dbReference type="EMBL" id="EIL87847.1"/>
    </source>
</evidence>
<comment type="cofactor">
    <cofactor evidence="2 12">
        <name>Mg(2+)</name>
        <dbReference type="ChEBI" id="CHEBI:18420"/>
    </cofactor>
</comment>
<dbReference type="InterPro" id="IPR022657">
    <property type="entry name" value="De-COase2_CS"/>
</dbReference>
<dbReference type="Pfam" id="PF17944">
    <property type="entry name" value="Arg_decarbox_C"/>
    <property type="match status" value="1"/>
</dbReference>
<dbReference type="Gene3D" id="1.20.58.930">
    <property type="match status" value="1"/>
</dbReference>
<dbReference type="EC" id="4.1.1.19" evidence="12"/>
<dbReference type="GO" id="GO:0006527">
    <property type="term" value="P:L-arginine catabolic process"/>
    <property type="evidence" value="ECO:0007669"/>
    <property type="project" value="InterPro"/>
</dbReference>
<evidence type="ECO:0000256" key="2">
    <source>
        <dbReference type="ARBA" id="ARBA00001946"/>
    </source>
</evidence>